<dbReference type="Pfam" id="PF00903">
    <property type="entry name" value="Glyoxalase"/>
    <property type="match status" value="1"/>
</dbReference>
<evidence type="ECO:0000313" key="3">
    <source>
        <dbReference type="Proteomes" id="UP000503096"/>
    </source>
</evidence>
<organism evidence="2 3">
    <name type="scientific">Usitatibacter palustris</name>
    <dbReference type="NCBI Taxonomy" id="2732487"/>
    <lineage>
        <taxon>Bacteria</taxon>
        <taxon>Pseudomonadati</taxon>
        <taxon>Pseudomonadota</taxon>
        <taxon>Betaproteobacteria</taxon>
        <taxon>Nitrosomonadales</taxon>
        <taxon>Usitatibacteraceae</taxon>
        <taxon>Usitatibacter</taxon>
    </lineage>
</organism>
<dbReference type="Gene3D" id="3.10.180.10">
    <property type="entry name" value="2,3-Dihydroxybiphenyl 1,2-Dioxygenase, domain 1"/>
    <property type="match status" value="1"/>
</dbReference>
<accession>A0A6M4H916</accession>
<dbReference type="AlphaFoldDB" id="A0A6M4H916"/>
<name>A0A6M4H916_9PROT</name>
<feature type="domain" description="VOC" evidence="1">
    <location>
        <begin position="6"/>
        <end position="121"/>
    </location>
</feature>
<dbReference type="PROSITE" id="PS51819">
    <property type="entry name" value="VOC"/>
    <property type="match status" value="1"/>
</dbReference>
<dbReference type="InterPro" id="IPR029068">
    <property type="entry name" value="Glyas_Bleomycin-R_OHBP_Dase"/>
</dbReference>
<dbReference type="KEGG" id="upl:DSM104440_02040"/>
<dbReference type="Proteomes" id="UP000503096">
    <property type="component" value="Chromosome"/>
</dbReference>
<reference evidence="2 3" key="1">
    <citation type="submission" date="2020-04" db="EMBL/GenBank/DDBJ databases">
        <title>Usitatibacter rugosus gen. nov., sp. nov. and Usitatibacter palustris sp. nov., novel members of Usitatibacteraceae fam. nov. within the order Nitrosomonadales isolated from soil.</title>
        <authorList>
            <person name="Huber K.J."/>
            <person name="Neumann-Schaal M."/>
            <person name="Geppert A."/>
            <person name="Luckner M."/>
            <person name="Wanner G."/>
            <person name="Overmann J."/>
        </authorList>
    </citation>
    <scope>NUCLEOTIDE SEQUENCE [LARGE SCALE GENOMIC DNA]</scope>
    <source>
        <strain evidence="2 3">Swamp67</strain>
    </source>
</reference>
<dbReference type="InterPro" id="IPR004360">
    <property type="entry name" value="Glyas_Fos-R_dOase_dom"/>
</dbReference>
<dbReference type="RefSeq" id="WP_171162323.1">
    <property type="nucleotide sequence ID" value="NZ_CP053073.1"/>
</dbReference>
<dbReference type="InterPro" id="IPR037523">
    <property type="entry name" value="VOC_core"/>
</dbReference>
<keyword evidence="3" id="KW-1185">Reference proteome</keyword>
<proteinExistence type="predicted"/>
<dbReference type="SUPFAM" id="SSF54593">
    <property type="entry name" value="Glyoxalase/Bleomycin resistance protein/Dihydroxybiphenyl dioxygenase"/>
    <property type="match status" value="1"/>
</dbReference>
<dbReference type="InParanoid" id="A0A6M4H916"/>
<dbReference type="EMBL" id="CP053073">
    <property type="protein sequence ID" value="QJR15223.1"/>
    <property type="molecule type" value="Genomic_DNA"/>
</dbReference>
<evidence type="ECO:0000259" key="1">
    <source>
        <dbReference type="PROSITE" id="PS51819"/>
    </source>
</evidence>
<sequence>MTTIESVGQIAIAAKDLDRARAFYRDTLGLKHLFDAPPGLTFFQCGSIRLLVEVPADERFRHPASVLYYKVADIDAAHADLVAKGVRVEGKPHLVAPMPDHDLWMAFYRDSEDNVFSLMCEKRK</sequence>
<protein>
    <recommendedName>
        <fullName evidence="1">VOC domain-containing protein</fullName>
    </recommendedName>
</protein>
<evidence type="ECO:0000313" key="2">
    <source>
        <dbReference type="EMBL" id="QJR15223.1"/>
    </source>
</evidence>
<gene>
    <name evidence="2" type="ORF">DSM104440_02040</name>
</gene>